<keyword evidence="7" id="KW-0418">Kinase</keyword>
<dbReference type="InterPro" id="IPR011009">
    <property type="entry name" value="Kinase-like_dom_sf"/>
</dbReference>
<dbReference type="Pfam" id="PF07714">
    <property type="entry name" value="PK_Tyr_Ser-Thr"/>
    <property type="match status" value="1"/>
</dbReference>
<dbReference type="PROSITE" id="PS00108">
    <property type="entry name" value="PROTEIN_KINASE_ST"/>
    <property type="match status" value="1"/>
</dbReference>
<accession>A0ABQ7J682</accession>
<evidence type="ECO:0000256" key="1">
    <source>
        <dbReference type="ARBA" id="ARBA00022527"/>
    </source>
</evidence>
<dbReference type="InterPro" id="IPR008271">
    <property type="entry name" value="Ser/Thr_kinase_AS"/>
</dbReference>
<dbReference type="PROSITE" id="PS00107">
    <property type="entry name" value="PROTEIN_KINASE_ATP"/>
    <property type="match status" value="1"/>
</dbReference>
<dbReference type="SUPFAM" id="SSF56112">
    <property type="entry name" value="Protein kinase-like (PK-like)"/>
    <property type="match status" value="1"/>
</dbReference>
<dbReference type="Gene3D" id="1.10.510.10">
    <property type="entry name" value="Transferase(Phosphotransferase) domain 1"/>
    <property type="match status" value="1"/>
</dbReference>
<dbReference type="EMBL" id="JADAQX010000716">
    <property type="protein sequence ID" value="KAF8819515.1"/>
    <property type="molecule type" value="Genomic_DNA"/>
</dbReference>
<evidence type="ECO:0000313" key="8">
    <source>
        <dbReference type="Proteomes" id="UP000823046"/>
    </source>
</evidence>
<comment type="caution">
    <text evidence="7">The sequence shown here is derived from an EMBL/GenBank/DDBJ whole genome shotgun (WGS) entry which is preliminary data.</text>
</comment>
<dbReference type="PRINTS" id="PR00109">
    <property type="entry name" value="TYRKINASE"/>
</dbReference>
<feature type="region of interest" description="Disordered" evidence="5">
    <location>
        <begin position="491"/>
        <end position="511"/>
    </location>
</feature>
<reference evidence="7 8" key="1">
    <citation type="journal article" date="2020" name="bioRxiv">
        <title>Metabolic contributions of an alphaproteobacterial endosymbiont in the apicomplexan Cardiosporidium cionae.</title>
        <authorList>
            <person name="Hunter E.S."/>
            <person name="Paight C.J."/>
            <person name="Lane C.E."/>
        </authorList>
    </citation>
    <scope>NUCLEOTIDE SEQUENCE [LARGE SCALE GENOMIC DNA]</scope>
    <source>
        <strain evidence="7">ESH_2018</strain>
    </source>
</reference>
<keyword evidence="2 4" id="KW-0547">Nucleotide-binding</keyword>
<proteinExistence type="predicted"/>
<feature type="domain" description="Protein kinase" evidence="6">
    <location>
        <begin position="733"/>
        <end position="1013"/>
    </location>
</feature>
<evidence type="ECO:0000259" key="6">
    <source>
        <dbReference type="PROSITE" id="PS50011"/>
    </source>
</evidence>
<evidence type="ECO:0000256" key="3">
    <source>
        <dbReference type="ARBA" id="ARBA00022840"/>
    </source>
</evidence>
<feature type="binding site" evidence="4">
    <location>
        <position position="760"/>
    </location>
    <ligand>
        <name>ATP</name>
        <dbReference type="ChEBI" id="CHEBI:30616"/>
    </ligand>
</feature>
<dbReference type="SMART" id="SM00220">
    <property type="entry name" value="S_TKc"/>
    <property type="match status" value="1"/>
</dbReference>
<evidence type="ECO:0000256" key="4">
    <source>
        <dbReference type="PROSITE-ProRule" id="PRU10141"/>
    </source>
</evidence>
<keyword evidence="7" id="KW-0808">Transferase</keyword>
<dbReference type="CDD" id="cd13999">
    <property type="entry name" value="STKc_MAP3K-like"/>
    <property type="match status" value="1"/>
</dbReference>
<keyword evidence="8" id="KW-1185">Reference proteome</keyword>
<evidence type="ECO:0000256" key="2">
    <source>
        <dbReference type="ARBA" id="ARBA00022741"/>
    </source>
</evidence>
<dbReference type="GO" id="GO:0016301">
    <property type="term" value="F:kinase activity"/>
    <property type="evidence" value="ECO:0007669"/>
    <property type="project" value="UniProtKB-KW"/>
</dbReference>
<keyword evidence="1" id="KW-0723">Serine/threonine-protein kinase</keyword>
<dbReference type="InterPro" id="IPR017441">
    <property type="entry name" value="Protein_kinase_ATP_BS"/>
</dbReference>
<name>A0ABQ7J682_9APIC</name>
<dbReference type="PROSITE" id="PS50011">
    <property type="entry name" value="PROTEIN_KINASE_DOM"/>
    <property type="match status" value="1"/>
</dbReference>
<dbReference type="PANTHER" id="PTHR44329">
    <property type="entry name" value="SERINE/THREONINE-PROTEIN KINASE TNNI3K-RELATED"/>
    <property type="match status" value="1"/>
</dbReference>
<protein>
    <submittedName>
        <fullName evidence="7">Protein kinase domain-containing protein</fullName>
    </submittedName>
</protein>
<evidence type="ECO:0000313" key="7">
    <source>
        <dbReference type="EMBL" id="KAF8819515.1"/>
    </source>
</evidence>
<dbReference type="InterPro" id="IPR051681">
    <property type="entry name" value="Ser/Thr_Kinases-Pseudokinases"/>
</dbReference>
<dbReference type="InterPro" id="IPR000719">
    <property type="entry name" value="Prot_kinase_dom"/>
</dbReference>
<organism evidence="7 8">
    <name type="scientific">Cardiosporidium cionae</name>
    <dbReference type="NCBI Taxonomy" id="476202"/>
    <lineage>
        <taxon>Eukaryota</taxon>
        <taxon>Sar</taxon>
        <taxon>Alveolata</taxon>
        <taxon>Apicomplexa</taxon>
        <taxon>Aconoidasida</taxon>
        <taxon>Nephromycida</taxon>
        <taxon>Cardiosporidium</taxon>
    </lineage>
</organism>
<sequence>ILRWLVYKGCPILPTPSPLSCAALCSPSDLLYNFIAEEMRHSVIVELQELENSFVEILLFLADIHGLYQTFHASYPIAVRFPSLNISLKYLLNDLQAILEAEHTPRMSLSGSFSYSFPADSPPSPSPLVWDAFKALLDIPMVGGPFLPSLTAESPLIYIEDPLTPAEDSLWFISPIYTAWHSFLKVDSVQKRSPKEILAVGASTLSLSPPITSAVATASQPLESASTLQFRGTQTLFAPSPSSNFISSAHALAPSPPRLASASMASPLLVLPSSMDISIEEEAGLLLEASLAQTLPLEQSYTALLTAMTSPTLVEAKMDNVASTEREIMNERDAGASIQQAVKAWDSPPFVKRMAPPSKDFEKPRLRQQTRYNAATEWLTLKKEGKSAEGYPDFNLLSSSSSPRIAAPIIFSHVQADTELEDSADTSFASTSFYPAFQFFKRKKNATGLNSRSASFWSKSSHRLESTSVQVPLLQSYHCVDVEKETEADTPLFFPASSPPLSPSKTSAESTSVLQELPSSEADVPEDILTEGLALPATPLSPPLSHYNETGTALRDIPAASRLSPSFPIEEDSTLPFSPPEVMVLPLPPPPLDVIPPPPVEVHPLAPNYPFSLYPSLPPSFPPTPQTAQPDVLPPPNVTTSPQTWREENLSFPPDNPPSVPHLLPPVRQEGMASPLNPMLYRTNVENQLMAEAKYRLSPSLMKSLMQPSLQASLKYNPTMESAHDWEVNPTEVIMQEKIGSGGTSQVYRGFWRGTEVAVKVLTDVNATTFSEKTLTDFQRELKIMQCLRHPNLVLFMGAYIRQSPFAVVTEFCAGGTLFDILHRKLPPSGLPGANFLTWKQKYKLALDIARGLTYLHSSKPSIIHRDMKSLNILLAAPIQRREDVPLAKVADFGLSCVRITDTAQYATNAVGTYHWMAPEILAGKVYDRKVDVYSYGIVLYEIISGCLPYEEMAEISTPVQIGLAVCNGHRPDVRHIPASCPMNFRNLMTSCWAQDAKNRPSFDSIVSIISQLCQGM</sequence>
<dbReference type="Proteomes" id="UP000823046">
    <property type="component" value="Unassembled WGS sequence"/>
</dbReference>
<keyword evidence="3 4" id="KW-0067">ATP-binding</keyword>
<evidence type="ECO:0000256" key="5">
    <source>
        <dbReference type="SAM" id="MobiDB-lite"/>
    </source>
</evidence>
<feature type="region of interest" description="Disordered" evidence="5">
    <location>
        <begin position="620"/>
        <end position="658"/>
    </location>
</feature>
<gene>
    <name evidence="7" type="ORF">IE077_000911</name>
</gene>
<dbReference type="Gene3D" id="3.30.200.20">
    <property type="entry name" value="Phosphorylase Kinase, domain 1"/>
    <property type="match status" value="1"/>
</dbReference>
<dbReference type="InterPro" id="IPR001245">
    <property type="entry name" value="Ser-Thr/Tyr_kinase_cat_dom"/>
</dbReference>
<feature type="non-terminal residue" evidence="7">
    <location>
        <position position="1"/>
    </location>
</feature>